<dbReference type="InterPro" id="IPR022642">
    <property type="entry name" value="CheR_C"/>
</dbReference>
<comment type="caution">
    <text evidence="3">The sequence shown here is derived from an EMBL/GenBank/DDBJ whole genome shotgun (WGS) entry which is preliminary data.</text>
</comment>
<name>A0ABS6SA64_9SPHN</name>
<feature type="domain" description="CheR-type methyltransferase" evidence="2">
    <location>
        <begin position="1"/>
        <end position="245"/>
    </location>
</feature>
<keyword evidence="4" id="KW-1185">Reference proteome</keyword>
<reference evidence="3 4" key="1">
    <citation type="submission" date="2021-04" db="EMBL/GenBank/DDBJ databases">
        <authorList>
            <person name="Pira H."/>
            <person name="Risdian C."/>
            <person name="Wink J."/>
        </authorList>
    </citation>
    <scope>NUCLEOTIDE SEQUENCE [LARGE SCALE GENOMIC DNA]</scope>
    <source>
        <strain evidence="3 4">WHA3</strain>
    </source>
</reference>
<organism evidence="3 4">
    <name type="scientific">Pacificimonas pallii</name>
    <dbReference type="NCBI Taxonomy" id="2827236"/>
    <lineage>
        <taxon>Bacteria</taxon>
        <taxon>Pseudomonadati</taxon>
        <taxon>Pseudomonadota</taxon>
        <taxon>Alphaproteobacteria</taxon>
        <taxon>Sphingomonadales</taxon>
        <taxon>Sphingosinicellaceae</taxon>
        <taxon>Pacificimonas</taxon>
    </lineage>
</organism>
<dbReference type="RefSeq" id="WP_218443449.1">
    <property type="nucleotide sequence ID" value="NZ_JAGSPA010000001.1"/>
</dbReference>
<dbReference type="Pfam" id="PF01739">
    <property type="entry name" value="CheR"/>
    <property type="match status" value="1"/>
</dbReference>
<proteinExistence type="predicted"/>
<dbReference type="PANTHER" id="PTHR24422">
    <property type="entry name" value="CHEMOTAXIS PROTEIN METHYLTRANSFERASE"/>
    <property type="match status" value="1"/>
</dbReference>
<protein>
    <submittedName>
        <fullName evidence="3">Protein-glutamate O-methyltransferase CheR</fullName>
    </submittedName>
</protein>
<evidence type="ECO:0000256" key="1">
    <source>
        <dbReference type="SAM" id="MobiDB-lite"/>
    </source>
</evidence>
<evidence type="ECO:0000313" key="4">
    <source>
        <dbReference type="Proteomes" id="UP000722336"/>
    </source>
</evidence>
<feature type="region of interest" description="Disordered" evidence="1">
    <location>
        <begin position="256"/>
        <end position="284"/>
    </location>
</feature>
<dbReference type="SMART" id="SM00138">
    <property type="entry name" value="MeTrc"/>
    <property type="match status" value="1"/>
</dbReference>
<evidence type="ECO:0000313" key="3">
    <source>
        <dbReference type="EMBL" id="MBV7255184.1"/>
    </source>
</evidence>
<accession>A0ABS6SA64</accession>
<gene>
    <name evidence="3" type="ORF">KCG44_00140</name>
</gene>
<dbReference type="EMBL" id="JAGSPA010000001">
    <property type="protein sequence ID" value="MBV7255184.1"/>
    <property type="molecule type" value="Genomic_DNA"/>
</dbReference>
<dbReference type="PANTHER" id="PTHR24422:SF21">
    <property type="entry name" value="CHEMOTAXIS PROTEIN METHYLTRANSFERASE 1"/>
    <property type="match status" value="1"/>
</dbReference>
<dbReference type="PROSITE" id="PS50123">
    <property type="entry name" value="CHER"/>
    <property type="match status" value="1"/>
</dbReference>
<sequence length="284" mass="31591">MELTRDKAYLLPSRLGPILRREGCATIDVLASRLRPGSALARDVVEAMLNHESFFFRDGIPFAQLEQALLPDFKEKRADGRRISIWCAASSHGQEPYSLAMLFAENQAEWAGWEIDILASDLSSVAVDRARSACYTQFEVQRGLSTHRLLQHFVKTGDDWTLVDNIRDRVTFRTHSLLAPPPRRAAFDIIFARNVLFYLGAEEKRRALVNLRDAMADDGVLALGAAETTFGHQDLFARSPIHRGFYKSAPAMMADAPDTGQIPARPAVFSQPGHAAGQQPSRTV</sequence>
<evidence type="ECO:0000259" key="2">
    <source>
        <dbReference type="PROSITE" id="PS50123"/>
    </source>
</evidence>
<dbReference type="Proteomes" id="UP000722336">
    <property type="component" value="Unassembled WGS sequence"/>
</dbReference>
<dbReference type="InterPro" id="IPR050903">
    <property type="entry name" value="Bact_Chemotaxis_MeTrfase"/>
</dbReference>
<dbReference type="InterPro" id="IPR000780">
    <property type="entry name" value="CheR_MeTrfase"/>
</dbReference>